<reference evidence="3 4" key="1">
    <citation type="submission" date="2021-02" db="EMBL/GenBank/DDBJ databases">
        <title>FDA dAtabase for Regulatory Grade micrObial Sequences (FDA-ARGOS): Supporting development and validation of Infectious Disease Dx tests.</title>
        <authorList>
            <person name="Minogue T."/>
            <person name="Wolcott M."/>
            <person name="Wasieloski L."/>
            <person name="Aguilar W."/>
            <person name="Moore D."/>
            <person name="Jaissle J."/>
            <person name="Tallon L."/>
            <person name="Sadzewicz L."/>
            <person name="Zhao X."/>
            <person name="Boylan J."/>
            <person name="Ott S."/>
            <person name="Bowen H."/>
            <person name="Vavikolanu K."/>
            <person name="Mehta A."/>
            <person name="Aluvathingal J."/>
            <person name="Nadendla S."/>
            <person name="Yan Y."/>
            <person name="Sichtig H."/>
        </authorList>
    </citation>
    <scope>NUCLEOTIDE SEQUENCE [LARGE SCALE GENOMIC DNA]</scope>
    <source>
        <strain evidence="3 4">FDAARGOS_1272</strain>
    </source>
</reference>
<feature type="signal peptide" evidence="2">
    <location>
        <begin position="1"/>
        <end position="19"/>
    </location>
</feature>
<name>A0A892IA43_9BURK</name>
<proteinExistence type="predicted"/>
<keyword evidence="2" id="KW-0732">Signal</keyword>
<accession>A0A892IA43</accession>
<feature type="compositionally biased region" description="Polar residues" evidence="1">
    <location>
        <begin position="67"/>
        <end position="81"/>
    </location>
</feature>
<evidence type="ECO:0000313" key="3">
    <source>
        <dbReference type="EMBL" id="QRO77780.1"/>
    </source>
</evidence>
<evidence type="ECO:0000256" key="2">
    <source>
        <dbReference type="SAM" id="SignalP"/>
    </source>
</evidence>
<feature type="chain" id="PRO_5034682346" description="Lipoprotein" evidence="2">
    <location>
        <begin position="20"/>
        <end position="91"/>
    </location>
</feature>
<dbReference type="Proteomes" id="UP000625568">
    <property type="component" value="Chromosome 1"/>
</dbReference>
<protein>
    <recommendedName>
        <fullName evidence="5">Lipoprotein</fullName>
    </recommendedName>
</protein>
<evidence type="ECO:0000256" key="1">
    <source>
        <dbReference type="SAM" id="MobiDB-lite"/>
    </source>
</evidence>
<evidence type="ECO:0000313" key="4">
    <source>
        <dbReference type="Proteomes" id="UP000625568"/>
    </source>
</evidence>
<evidence type="ECO:0008006" key="5">
    <source>
        <dbReference type="Google" id="ProtNLM"/>
    </source>
</evidence>
<organism evidence="3 4">
    <name type="scientific">Burkholderia dolosa</name>
    <dbReference type="NCBI Taxonomy" id="152500"/>
    <lineage>
        <taxon>Bacteria</taxon>
        <taxon>Pseudomonadati</taxon>
        <taxon>Pseudomonadota</taxon>
        <taxon>Betaproteobacteria</taxon>
        <taxon>Burkholderiales</taxon>
        <taxon>Burkholderiaceae</taxon>
        <taxon>Burkholderia</taxon>
        <taxon>Burkholderia cepacia complex</taxon>
    </lineage>
</organism>
<dbReference type="EMBL" id="CP069482">
    <property type="protein sequence ID" value="QRO77780.1"/>
    <property type="molecule type" value="Genomic_DNA"/>
</dbReference>
<dbReference type="AlphaFoldDB" id="A0A892IA43"/>
<gene>
    <name evidence="3" type="ORF">I6K02_02370</name>
</gene>
<sequence length="91" mass="9834">MKKKALLLIACLAAGPAVAQSFYGHHQSNSSFGGSTMYGSDQTVSGYTRSDGTYVQPYHRTAPDGNPYNNYSTQGNVNPYTGQRGYKNPGY</sequence>
<keyword evidence="4" id="KW-1185">Reference proteome</keyword>
<feature type="region of interest" description="Disordered" evidence="1">
    <location>
        <begin position="59"/>
        <end position="91"/>
    </location>
</feature>